<organism evidence="1">
    <name type="scientific">Rhizophora mucronata</name>
    <name type="common">Asiatic mangrove</name>
    <dbReference type="NCBI Taxonomy" id="61149"/>
    <lineage>
        <taxon>Eukaryota</taxon>
        <taxon>Viridiplantae</taxon>
        <taxon>Streptophyta</taxon>
        <taxon>Embryophyta</taxon>
        <taxon>Tracheophyta</taxon>
        <taxon>Spermatophyta</taxon>
        <taxon>Magnoliopsida</taxon>
        <taxon>eudicotyledons</taxon>
        <taxon>Gunneridae</taxon>
        <taxon>Pentapetalae</taxon>
        <taxon>rosids</taxon>
        <taxon>fabids</taxon>
        <taxon>Malpighiales</taxon>
        <taxon>Rhizophoraceae</taxon>
        <taxon>Rhizophora</taxon>
    </lineage>
</organism>
<reference evidence="1" key="1">
    <citation type="submission" date="2018-02" db="EMBL/GenBank/DDBJ databases">
        <title>Rhizophora mucronata_Transcriptome.</title>
        <authorList>
            <person name="Meera S.P."/>
            <person name="Sreeshan A."/>
            <person name="Augustine A."/>
        </authorList>
    </citation>
    <scope>NUCLEOTIDE SEQUENCE</scope>
    <source>
        <tissue evidence="1">Leaf</tissue>
    </source>
</reference>
<proteinExistence type="predicted"/>
<evidence type="ECO:0000313" key="1">
    <source>
        <dbReference type="EMBL" id="MBW96896.1"/>
    </source>
</evidence>
<accession>A0A2P2JTT8</accession>
<sequence length="31" mass="3793">MLYMFLSTFNWEKSFKFVVAQIQSPQRCDFT</sequence>
<protein>
    <submittedName>
        <fullName evidence="1">Uncharacterized protein MANES_S053700</fullName>
    </submittedName>
</protein>
<name>A0A2P2JTT8_RHIMU</name>
<dbReference type="EMBL" id="GGEC01016413">
    <property type="protein sequence ID" value="MBW96896.1"/>
    <property type="molecule type" value="Transcribed_RNA"/>
</dbReference>
<dbReference type="AlphaFoldDB" id="A0A2P2JTT8"/>